<comment type="caution">
    <text evidence="2">The sequence shown here is derived from an EMBL/GenBank/DDBJ whole genome shotgun (WGS) entry which is preliminary data.</text>
</comment>
<dbReference type="Proteomes" id="UP000600026">
    <property type="component" value="Unassembled WGS sequence"/>
</dbReference>
<sequence length="1660" mass="176973">MNTNQTQAQAQTQAHTGAGTGAGPDAGRSGASEAALLLKAGAVLPTGTTGAGPDAVDLTARSYRHPVLGDDRVVVRLAAAELGAGEDLAAGFLGLVPDEAEPPVVGLGQRQALGFPEWVLVHHPEDGHHALAVVPELDRIARQAKTKPKAALDACHELAGRLAAAVPHFLPVFHEQAARIFLAVENTTYAAQLFGRARTSEAQHGLSIDEDRLDAVFLEFALAGALPVKVLTGYGKELSLRVAPAEAHTRFRRLCVRRTAGGLPPSAQAAVELRRLARAAGLTGTEPEQDYLAELLPLPATLRAAAGWWKAHRGALTALARRVPAARGTLLELTPPSGDGGELTALWLDILDESGATAGLATEELPADQRCSDGAAGWLERFHASRHSGWGVRPTPPALLTLVERCAEQLRTELDRPGREAGLKVGVEDADLLDLLLTLQIPVADPEPATGSRRHHRHDQLNLRDWAEADRRRDLLALAADQRFHPALRRALNALGDGPGAEIVRRAAAAPGVRPLLAEWMREVARSSNAVGLPGVPDAIHRLTWLPSEALELAPREVAAAAATDLGETLARTLRGGLFEELAWPAWESALADLAPTRDRQDLTITEAWPYLIVASPSRVHVIDADTTLLTHDLRVPTGNAYRYGFHYVDGDLLVFWSSWNTQGTQGYWASAPGTVFTVDTDRNHWSLRSDHLSLPLPDGGRTTGGGVLHRGDTRLPDERPLLSDGTSYWVWQRRDQQHEGGWREYDPTGDAFGRYSLPGFLAAASTAHPEDTTAAGHTSWLRPAPTVEGSVLGAPADGLLGWYAVRLPGNGWTGSDPAGRTVTLPEGREAPLAALTFPGDDRPRGLSQRWRELSLSDPDGVVTTRSGGDHRSVSFATGSVDLPPLSHWYALRPRDPQGSAALRTADRETAGALLKAAAAAERATDLPGLVRAALPALTTPQLVGGVVEALQFALTQQKALDRVAARLHPGAAAAEETVQGPTDRLLDEALRGLTDSGYYRWGAETDAAHRTLRELAAARAHTEAAAVPGRLHFDVPVLPSSALPWTPLLDQPAAVAYRAVAIGTTDEQRTALVSLLGAIDALGLASAETAAGSWRRVLLHLEQQHLHTPDGAGHNLHLRRILPLGGGAVLATTEHSASVPDGHEFGALLHDPTGRFTVPEPYTLRGAAPLGDPERGADWLAAFLAEAADRGPAPFVPEAAEEFARLTGVSAALSRLVLAGLPHVDSYEHNFLPTALRTALGLKAALAAQARDELKGLDTAVRRAVVAALLPADPAQLWTQGPDAAAAAEVWNRHVGRRTPVPDWLLAEATRAVRGGWSAHRALPAVLDPAASRALSVDVDWTVRGDHVEPAEPATEPFTESVLTGAVAMTAWLAHRLPAGDPVRAALPPALTAVRQRLAAPGLLLSIGHFTSLSDFRKTAGTPTETDEHHERYGAVIMATYDGQPRPAVRTCLLDSTGSDPYLRVLRADDQQPAAAETALRLAHDPRFAALLADPGAPAAGAVGPDGTWWPQDPSRSVPELVAEAADTYGLGADAAALYLALLALPDPTDRNTARWTGWKPARLKAARAELAATELVVTASRTRAGRTLFLPGGWAEMAAPALPVERWKLALYGPALHGLLLPGEPAADLYRRAWQRVREGDVPRFEELKVKRTRARRR</sequence>
<evidence type="ECO:0000313" key="2">
    <source>
        <dbReference type="EMBL" id="GHI85407.1"/>
    </source>
</evidence>
<dbReference type="GO" id="GO:0003677">
    <property type="term" value="F:DNA binding"/>
    <property type="evidence" value="ECO:0007669"/>
    <property type="project" value="UniProtKB-KW"/>
</dbReference>
<proteinExistence type="predicted"/>
<evidence type="ECO:0000313" key="3">
    <source>
        <dbReference type="Proteomes" id="UP000600026"/>
    </source>
</evidence>
<feature type="compositionally biased region" description="Low complexity" evidence="1">
    <location>
        <begin position="1"/>
        <end position="17"/>
    </location>
</feature>
<keyword evidence="3" id="KW-1185">Reference proteome</keyword>
<keyword evidence="2" id="KW-0238">DNA-binding</keyword>
<name>A0A919GV93_9ACTN</name>
<reference evidence="2" key="1">
    <citation type="submission" date="2020-09" db="EMBL/GenBank/DDBJ databases">
        <title>Whole genome shotgun sequence of Streptomyces xanthophaeus NBRC 12829.</title>
        <authorList>
            <person name="Komaki H."/>
            <person name="Tamura T."/>
        </authorList>
    </citation>
    <scope>NUCLEOTIDE SEQUENCE</scope>
    <source>
        <strain evidence="2">NBRC 12829</strain>
    </source>
</reference>
<evidence type="ECO:0000256" key="1">
    <source>
        <dbReference type="SAM" id="MobiDB-lite"/>
    </source>
</evidence>
<dbReference type="RefSeq" id="WP_373316446.1">
    <property type="nucleotide sequence ID" value="NZ_BNEE01000006.1"/>
</dbReference>
<feature type="region of interest" description="Disordered" evidence="1">
    <location>
        <begin position="1"/>
        <end position="29"/>
    </location>
</feature>
<accession>A0A919GV93</accession>
<organism evidence="2 3">
    <name type="scientific">Streptomyces xanthophaeus</name>
    <dbReference type="NCBI Taxonomy" id="67385"/>
    <lineage>
        <taxon>Bacteria</taxon>
        <taxon>Bacillati</taxon>
        <taxon>Actinomycetota</taxon>
        <taxon>Actinomycetes</taxon>
        <taxon>Kitasatosporales</taxon>
        <taxon>Streptomycetaceae</taxon>
        <taxon>Streptomyces</taxon>
    </lineage>
</organism>
<feature type="region of interest" description="Disordered" evidence="1">
    <location>
        <begin position="697"/>
        <end position="717"/>
    </location>
</feature>
<gene>
    <name evidence="2" type="ORF">Sxan_27710</name>
</gene>
<dbReference type="EMBL" id="BNEE01000006">
    <property type="protein sequence ID" value="GHI85407.1"/>
    <property type="molecule type" value="Genomic_DNA"/>
</dbReference>
<protein>
    <submittedName>
        <fullName evidence="2">DNA-binding protein</fullName>
    </submittedName>
</protein>